<dbReference type="SUPFAM" id="SSF46785">
    <property type="entry name" value="Winged helix' DNA-binding domain"/>
    <property type="match status" value="1"/>
</dbReference>
<dbReference type="PANTHER" id="PTHR43252">
    <property type="entry name" value="TRANSCRIPTIONAL REGULATOR YQJI"/>
    <property type="match status" value="1"/>
</dbReference>
<dbReference type="OrthoDB" id="3186544at2"/>
<dbReference type="AlphaFoldDB" id="A0A511XCB3"/>
<protein>
    <submittedName>
        <fullName evidence="3">PadR family transcriptional regulator</fullName>
    </submittedName>
</protein>
<proteinExistence type="predicted"/>
<feature type="domain" description="Transcription regulator PadR N-terminal" evidence="1">
    <location>
        <begin position="7"/>
        <end position="79"/>
    </location>
</feature>
<evidence type="ECO:0000313" key="4">
    <source>
        <dbReference type="Proteomes" id="UP000321635"/>
    </source>
</evidence>
<dbReference type="InterPro" id="IPR018309">
    <property type="entry name" value="Tscrpt_reg_PadR_C"/>
</dbReference>
<dbReference type="Pfam" id="PF10400">
    <property type="entry name" value="Vir_act_alpha_C"/>
    <property type="match status" value="1"/>
</dbReference>
<reference evidence="3 4" key="1">
    <citation type="submission" date="2019-07" db="EMBL/GenBank/DDBJ databases">
        <title>Whole genome shotgun sequence of Acetobacter nitrogenifigens NBRC 105050.</title>
        <authorList>
            <person name="Hosoyama A."/>
            <person name="Uohara A."/>
            <person name="Ohji S."/>
            <person name="Ichikawa N."/>
        </authorList>
    </citation>
    <scope>NUCLEOTIDE SEQUENCE [LARGE SCALE GENOMIC DNA]</scope>
    <source>
        <strain evidence="3 4">NBRC 105050</strain>
    </source>
</reference>
<dbReference type="InterPro" id="IPR036388">
    <property type="entry name" value="WH-like_DNA-bd_sf"/>
</dbReference>
<feature type="domain" description="Transcription regulator PadR C-terminal" evidence="2">
    <location>
        <begin position="91"/>
        <end position="174"/>
    </location>
</feature>
<evidence type="ECO:0000259" key="2">
    <source>
        <dbReference type="Pfam" id="PF10400"/>
    </source>
</evidence>
<comment type="caution">
    <text evidence="3">The sequence shown here is derived from an EMBL/GenBank/DDBJ whole genome shotgun (WGS) entry which is preliminary data.</text>
</comment>
<name>A0A511XCB3_9PROT</name>
<evidence type="ECO:0000259" key="1">
    <source>
        <dbReference type="Pfam" id="PF03551"/>
    </source>
</evidence>
<dbReference type="InterPro" id="IPR036390">
    <property type="entry name" value="WH_DNA-bd_sf"/>
</dbReference>
<sequence length="175" mass="19696">MSLAHALLTALVERPCCGAELTDRFNRSIGYFWPATHQQIYRELATMKASGWIEPLPIETGRGRKRAYKASPAGLSELKRWVGELQAPRPVRDELMVRLRAAAILGPTALTTGVEARLAAHRATLAHYLALEEKDFSDPDTTRKQRLRHLILRAGIESEAHWIDFCERALALLDE</sequence>
<dbReference type="InterPro" id="IPR005149">
    <property type="entry name" value="Tscrpt_reg_PadR_N"/>
</dbReference>
<dbReference type="PANTHER" id="PTHR43252:SF4">
    <property type="entry name" value="TRANSCRIPTIONAL REGULATORY PROTEIN"/>
    <property type="match status" value="1"/>
</dbReference>
<keyword evidence="4" id="KW-1185">Reference proteome</keyword>
<dbReference type="RefSeq" id="WP_026398241.1">
    <property type="nucleotide sequence ID" value="NZ_AUBI01000010.1"/>
</dbReference>
<evidence type="ECO:0000313" key="3">
    <source>
        <dbReference type="EMBL" id="GEN60604.1"/>
    </source>
</evidence>
<dbReference type="EMBL" id="BJYF01000019">
    <property type="protein sequence ID" value="GEN60604.1"/>
    <property type="molecule type" value="Genomic_DNA"/>
</dbReference>
<dbReference type="Proteomes" id="UP000321635">
    <property type="component" value="Unassembled WGS sequence"/>
</dbReference>
<gene>
    <name evidence="3" type="ORF">ANI02nite_24880</name>
</gene>
<dbReference type="Pfam" id="PF03551">
    <property type="entry name" value="PadR"/>
    <property type="match status" value="1"/>
</dbReference>
<dbReference type="Gene3D" id="1.10.10.10">
    <property type="entry name" value="Winged helix-like DNA-binding domain superfamily/Winged helix DNA-binding domain"/>
    <property type="match status" value="1"/>
</dbReference>
<organism evidence="3 4">
    <name type="scientific">Acetobacter nitrogenifigens DSM 23921 = NBRC 105050</name>
    <dbReference type="NCBI Taxonomy" id="1120919"/>
    <lineage>
        <taxon>Bacteria</taxon>
        <taxon>Pseudomonadati</taxon>
        <taxon>Pseudomonadota</taxon>
        <taxon>Alphaproteobacteria</taxon>
        <taxon>Acetobacterales</taxon>
        <taxon>Acetobacteraceae</taxon>
        <taxon>Acetobacter</taxon>
    </lineage>
</organism>
<dbReference type="Gene3D" id="6.10.140.190">
    <property type="match status" value="1"/>
</dbReference>
<accession>A0A511XCB3</accession>